<keyword evidence="11" id="KW-1185">Reference proteome</keyword>
<evidence type="ECO:0000313" key="11">
    <source>
        <dbReference type="Proteomes" id="UP000472271"/>
    </source>
</evidence>
<dbReference type="PANTHER" id="PTHR46096">
    <property type="entry name" value="PERFORIN-1"/>
    <property type="match status" value="1"/>
</dbReference>
<evidence type="ECO:0000256" key="2">
    <source>
        <dbReference type="ARBA" id="ARBA00004613"/>
    </source>
</evidence>
<dbReference type="GO" id="GO:0031640">
    <property type="term" value="P:killing of cells of another organism"/>
    <property type="evidence" value="ECO:0007669"/>
    <property type="project" value="UniProtKB-KW"/>
</dbReference>
<evidence type="ECO:0000256" key="1">
    <source>
        <dbReference type="ARBA" id="ARBA00004370"/>
    </source>
</evidence>
<accession>A0A673BB93</accession>
<dbReference type="GO" id="GO:0051607">
    <property type="term" value="P:defense response to virus"/>
    <property type="evidence" value="ECO:0007669"/>
    <property type="project" value="TreeGrafter"/>
</dbReference>
<dbReference type="InParanoid" id="A0A673BB93"/>
<dbReference type="GO" id="GO:0022829">
    <property type="term" value="F:wide pore channel activity"/>
    <property type="evidence" value="ECO:0007669"/>
    <property type="project" value="TreeGrafter"/>
</dbReference>
<keyword evidence="8" id="KW-0732">Signal</keyword>
<evidence type="ECO:0000256" key="8">
    <source>
        <dbReference type="SAM" id="SignalP"/>
    </source>
</evidence>
<feature type="domain" description="MACPF" evidence="9">
    <location>
        <begin position="25"/>
        <end position="353"/>
    </location>
</feature>
<dbReference type="Pfam" id="PF01823">
    <property type="entry name" value="MACPF"/>
    <property type="match status" value="1"/>
</dbReference>
<feature type="chain" id="PRO_5025490371" description="MACPF domain-containing protein" evidence="8">
    <location>
        <begin position="30"/>
        <end position="425"/>
    </location>
</feature>
<feature type="signal peptide" evidence="8">
    <location>
        <begin position="1"/>
        <end position="29"/>
    </location>
</feature>
<evidence type="ECO:0000256" key="4">
    <source>
        <dbReference type="ARBA" id="ARBA00022525"/>
    </source>
</evidence>
<dbReference type="PROSITE" id="PS00279">
    <property type="entry name" value="MACPF_1"/>
    <property type="match status" value="1"/>
</dbReference>
<evidence type="ECO:0000256" key="7">
    <source>
        <dbReference type="ARBA" id="ARBA00023157"/>
    </source>
</evidence>
<dbReference type="PANTHER" id="PTHR46096:SF1">
    <property type="entry name" value="PERFORIN 1.5"/>
    <property type="match status" value="1"/>
</dbReference>
<dbReference type="Proteomes" id="UP000472271">
    <property type="component" value="Chromosome 1"/>
</dbReference>
<dbReference type="GO" id="GO:0016020">
    <property type="term" value="C:membrane"/>
    <property type="evidence" value="ECO:0007669"/>
    <property type="project" value="UniProtKB-SubCell"/>
</dbReference>
<evidence type="ECO:0000256" key="6">
    <source>
        <dbReference type="ARBA" id="ARBA00023136"/>
    </source>
</evidence>
<evidence type="ECO:0000313" key="10">
    <source>
        <dbReference type="Ensembl" id="ENSSORP00005039656.1"/>
    </source>
</evidence>
<dbReference type="InterPro" id="IPR052784">
    <property type="entry name" value="Perforin-1_pore-forming"/>
</dbReference>
<evidence type="ECO:0000259" key="9">
    <source>
        <dbReference type="PROSITE" id="PS51412"/>
    </source>
</evidence>
<comment type="subcellular location">
    <subcellularLocation>
        <location evidence="1">Membrane</location>
    </subcellularLocation>
    <subcellularLocation>
        <location evidence="2">Secreted</location>
    </subcellularLocation>
</comment>
<protein>
    <recommendedName>
        <fullName evidence="9">MACPF domain-containing protein</fullName>
    </recommendedName>
</protein>
<keyword evidence="6" id="KW-0472">Membrane</keyword>
<dbReference type="GO" id="GO:0001913">
    <property type="term" value="P:T cell mediated cytotoxicity"/>
    <property type="evidence" value="ECO:0007669"/>
    <property type="project" value="TreeGrafter"/>
</dbReference>
<keyword evidence="7" id="KW-1015">Disulfide bond</keyword>
<keyword evidence="4" id="KW-0964">Secreted</keyword>
<comment type="similarity">
    <text evidence="3">Belongs to the complement C6/C7/C8/C9 family.</text>
</comment>
<reference evidence="10" key="3">
    <citation type="submission" date="2025-09" db="UniProtKB">
        <authorList>
            <consortium name="Ensembl"/>
        </authorList>
    </citation>
    <scope>IDENTIFICATION</scope>
</reference>
<keyword evidence="5" id="KW-0204">Cytolysis</keyword>
<dbReference type="GO" id="GO:0005576">
    <property type="term" value="C:extracellular region"/>
    <property type="evidence" value="ECO:0007669"/>
    <property type="project" value="UniProtKB-SubCell"/>
</dbReference>
<dbReference type="Ensembl" id="ENSSORT00005040668.1">
    <property type="protein sequence ID" value="ENSSORP00005039656.1"/>
    <property type="gene ID" value="ENSSORG00005018499.1"/>
</dbReference>
<evidence type="ECO:0000256" key="3">
    <source>
        <dbReference type="ARBA" id="ARBA00009214"/>
    </source>
</evidence>
<dbReference type="InterPro" id="IPR020863">
    <property type="entry name" value="MACPF_CS"/>
</dbReference>
<dbReference type="SMART" id="SM00457">
    <property type="entry name" value="MACPF"/>
    <property type="match status" value="1"/>
</dbReference>
<evidence type="ECO:0000256" key="5">
    <source>
        <dbReference type="ARBA" id="ARBA00022852"/>
    </source>
</evidence>
<dbReference type="InterPro" id="IPR020864">
    <property type="entry name" value="MACPF"/>
</dbReference>
<name>A0A673BB93_9TELE</name>
<sequence>MGKTVLDLIIHLIQHLFFCANCVWDYAQCRRAKFVPGYNLVGEGFDVVTLERKGAYLINVGAYMTPRGSCRLYRNPHQGNYLQKLPISVADWRPVTHCEVHLEDTVHSSARYSVTKHTITCSVGSIVPFTGRSEDAVGLHGQGQHRAHQNVLIFRFRAISAPRLSWEFRKDLERLPSYYNSSSEDEYRNIIDTYGTHYIRKVDLGGQIQRFTATRTCLSKLNGFASDKAHECLSLGFKVGLGILSLSAAHSSCSRFLENHGLSTLSHYHLHKHYTEVVGGHGWNGEFSLMNQDSQGFHKWLESLKDHPDVISYRLRPMYKLVPFRVQRDALKAATDQYLKENSITSSDRRPSCGYSSNHDWNCCPEQTGKGQLKVTLIGAWSLKGDWWGLTEGTSTIRSNNPQWNVEYNLGSVSVHLNFIHKSSN</sequence>
<dbReference type="GO" id="GO:0001771">
    <property type="term" value="P:immunological synapse formation"/>
    <property type="evidence" value="ECO:0007669"/>
    <property type="project" value="TreeGrafter"/>
</dbReference>
<organism evidence="10 11">
    <name type="scientific">Sphaeramia orbicularis</name>
    <name type="common">orbiculate cardinalfish</name>
    <dbReference type="NCBI Taxonomy" id="375764"/>
    <lineage>
        <taxon>Eukaryota</taxon>
        <taxon>Metazoa</taxon>
        <taxon>Chordata</taxon>
        <taxon>Craniata</taxon>
        <taxon>Vertebrata</taxon>
        <taxon>Euteleostomi</taxon>
        <taxon>Actinopterygii</taxon>
        <taxon>Neopterygii</taxon>
        <taxon>Teleostei</taxon>
        <taxon>Neoteleostei</taxon>
        <taxon>Acanthomorphata</taxon>
        <taxon>Gobiaria</taxon>
        <taxon>Kurtiformes</taxon>
        <taxon>Apogonoidei</taxon>
        <taxon>Apogonidae</taxon>
        <taxon>Apogoninae</taxon>
        <taxon>Sphaeramia</taxon>
    </lineage>
</organism>
<reference evidence="10" key="2">
    <citation type="submission" date="2025-08" db="UniProtKB">
        <authorList>
            <consortium name="Ensembl"/>
        </authorList>
    </citation>
    <scope>IDENTIFICATION</scope>
</reference>
<reference evidence="10" key="1">
    <citation type="submission" date="2019-06" db="EMBL/GenBank/DDBJ databases">
        <authorList>
            <consortium name="Wellcome Sanger Institute Data Sharing"/>
        </authorList>
    </citation>
    <scope>NUCLEOTIDE SEQUENCE [LARGE SCALE GENOMIC DNA]</scope>
</reference>
<dbReference type="AlphaFoldDB" id="A0A673BB93"/>
<proteinExistence type="inferred from homology"/>
<dbReference type="PROSITE" id="PS51412">
    <property type="entry name" value="MACPF_2"/>
    <property type="match status" value="1"/>
</dbReference>